<dbReference type="PANTHER" id="PTHR30616:SF2">
    <property type="entry name" value="PURINE NUCLEOSIDE PHOSPHORYLASE LACC1"/>
    <property type="match status" value="1"/>
</dbReference>
<dbReference type="Gene3D" id="3.60.140.10">
    <property type="entry name" value="CNF1/YfiH-like putative cysteine hydrolases"/>
    <property type="match status" value="1"/>
</dbReference>
<accession>A0ABU0YTF1</accession>
<keyword evidence="12" id="KW-1185">Reference proteome</keyword>
<organism evidence="11 12">
    <name type="scientific">Dongia sedimenti</name>
    <dbReference type="NCBI Taxonomy" id="3064282"/>
    <lineage>
        <taxon>Bacteria</taxon>
        <taxon>Pseudomonadati</taxon>
        <taxon>Pseudomonadota</taxon>
        <taxon>Alphaproteobacteria</taxon>
        <taxon>Rhodospirillales</taxon>
        <taxon>Dongiaceae</taxon>
        <taxon>Dongia</taxon>
    </lineage>
</organism>
<evidence type="ECO:0000256" key="10">
    <source>
        <dbReference type="RuleBase" id="RU361274"/>
    </source>
</evidence>
<dbReference type="InterPro" id="IPR003730">
    <property type="entry name" value="Cu_polyphenol_OxRdtase"/>
</dbReference>
<keyword evidence="3" id="KW-0808">Transferase</keyword>
<evidence type="ECO:0000256" key="8">
    <source>
        <dbReference type="ARBA" id="ARBA00048968"/>
    </source>
</evidence>
<dbReference type="InterPro" id="IPR038371">
    <property type="entry name" value="Cu_polyphenol_OxRdtase_sf"/>
</dbReference>
<dbReference type="Pfam" id="PF02578">
    <property type="entry name" value="Cu-oxidase_4"/>
    <property type="match status" value="1"/>
</dbReference>
<comment type="similarity">
    <text evidence="2 10">Belongs to the purine nucleoside phosphorylase YfiH/LACC1 family.</text>
</comment>
<evidence type="ECO:0000256" key="4">
    <source>
        <dbReference type="ARBA" id="ARBA00022723"/>
    </source>
</evidence>
<evidence type="ECO:0000256" key="6">
    <source>
        <dbReference type="ARBA" id="ARBA00022833"/>
    </source>
</evidence>
<evidence type="ECO:0000256" key="2">
    <source>
        <dbReference type="ARBA" id="ARBA00007353"/>
    </source>
</evidence>
<dbReference type="Proteomes" id="UP001230156">
    <property type="component" value="Unassembled WGS sequence"/>
</dbReference>
<name>A0ABU0YTF1_9PROT</name>
<comment type="catalytic activity">
    <reaction evidence="1">
        <text>inosine + phosphate = alpha-D-ribose 1-phosphate + hypoxanthine</text>
        <dbReference type="Rhea" id="RHEA:27646"/>
        <dbReference type="ChEBI" id="CHEBI:17368"/>
        <dbReference type="ChEBI" id="CHEBI:17596"/>
        <dbReference type="ChEBI" id="CHEBI:43474"/>
        <dbReference type="ChEBI" id="CHEBI:57720"/>
        <dbReference type="EC" id="2.4.2.1"/>
    </reaction>
    <physiologicalReaction direction="left-to-right" evidence="1">
        <dbReference type="Rhea" id="RHEA:27647"/>
    </physiologicalReaction>
</comment>
<protein>
    <recommendedName>
        <fullName evidence="10">Purine nucleoside phosphorylase</fullName>
    </recommendedName>
</protein>
<evidence type="ECO:0000256" key="7">
    <source>
        <dbReference type="ARBA" id="ARBA00047989"/>
    </source>
</evidence>
<dbReference type="EMBL" id="JAUYVI010000006">
    <property type="protein sequence ID" value="MDQ7250118.1"/>
    <property type="molecule type" value="Genomic_DNA"/>
</dbReference>
<comment type="catalytic activity">
    <reaction evidence="9">
        <text>S-methyl-5'-thioadenosine + phosphate = 5-(methylsulfanyl)-alpha-D-ribose 1-phosphate + adenine</text>
        <dbReference type="Rhea" id="RHEA:11852"/>
        <dbReference type="ChEBI" id="CHEBI:16708"/>
        <dbReference type="ChEBI" id="CHEBI:17509"/>
        <dbReference type="ChEBI" id="CHEBI:43474"/>
        <dbReference type="ChEBI" id="CHEBI:58533"/>
        <dbReference type="EC" id="2.4.2.28"/>
    </reaction>
    <physiologicalReaction direction="left-to-right" evidence="9">
        <dbReference type="Rhea" id="RHEA:11853"/>
    </physiologicalReaction>
</comment>
<evidence type="ECO:0000313" key="11">
    <source>
        <dbReference type="EMBL" id="MDQ7250118.1"/>
    </source>
</evidence>
<evidence type="ECO:0000256" key="3">
    <source>
        <dbReference type="ARBA" id="ARBA00022679"/>
    </source>
</evidence>
<keyword evidence="4" id="KW-0479">Metal-binding</keyword>
<keyword evidence="5" id="KW-0378">Hydrolase</keyword>
<comment type="catalytic activity">
    <reaction evidence="8">
        <text>adenosine + phosphate = alpha-D-ribose 1-phosphate + adenine</text>
        <dbReference type="Rhea" id="RHEA:27642"/>
        <dbReference type="ChEBI" id="CHEBI:16335"/>
        <dbReference type="ChEBI" id="CHEBI:16708"/>
        <dbReference type="ChEBI" id="CHEBI:43474"/>
        <dbReference type="ChEBI" id="CHEBI:57720"/>
        <dbReference type="EC" id="2.4.2.1"/>
    </reaction>
    <physiologicalReaction direction="left-to-right" evidence="8">
        <dbReference type="Rhea" id="RHEA:27643"/>
    </physiologicalReaction>
</comment>
<dbReference type="SUPFAM" id="SSF64438">
    <property type="entry name" value="CNF1/YfiH-like putative cysteine hydrolases"/>
    <property type="match status" value="1"/>
</dbReference>
<evidence type="ECO:0000256" key="9">
    <source>
        <dbReference type="ARBA" id="ARBA00049893"/>
    </source>
</evidence>
<evidence type="ECO:0000256" key="5">
    <source>
        <dbReference type="ARBA" id="ARBA00022801"/>
    </source>
</evidence>
<gene>
    <name evidence="11" type="primary">pgeF</name>
    <name evidence="11" type="ORF">Q8A70_20680</name>
</gene>
<evidence type="ECO:0000313" key="12">
    <source>
        <dbReference type="Proteomes" id="UP001230156"/>
    </source>
</evidence>
<proteinExistence type="inferred from homology"/>
<dbReference type="InterPro" id="IPR011324">
    <property type="entry name" value="Cytotoxic_necrot_fac-like_cat"/>
</dbReference>
<dbReference type="PANTHER" id="PTHR30616">
    <property type="entry name" value="UNCHARACTERIZED PROTEIN YFIH"/>
    <property type="match status" value="1"/>
</dbReference>
<dbReference type="NCBIfam" id="TIGR00726">
    <property type="entry name" value="peptidoglycan editing factor PgeF"/>
    <property type="match status" value="1"/>
</dbReference>
<comment type="catalytic activity">
    <reaction evidence="7">
        <text>adenosine + H2O + H(+) = inosine + NH4(+)</text>
        <dbReference type="Rhea" id="RHEA:24408"/>
        <dbReference type="ChEBI" id="CHEBI:15377"/>
        <dbReference type="ChEBI" id="CHEBI:15378"/>
        <dbReference type="ChEBI" id="CHEBI:16335"/>
        <dbReference type="ChEBI" id="CHEBI:17596"/>
        <dbReference type="ChEBI" id="CHEBI:28938"/>
        <dbReference type="EC" id="3.5.4.4"/>
    </reaction>
    <physiologicalReaction direction="left-to-right" evidence="7">
        <dbReference type="Rhea" id="RHEA:24409"/>
    </physiologicalReaction>
</comment>
<reference evidence="12" key="1">
    <citation type="submission" date="2023-08" db="EMBL/GenBank/DDBJ databases">
        <title>Rhodospirillaceae gen. nov., a novel taxon isolated from the Yangtze River Yuezi River estuary sludge.</title>
        <authorList>
            <person name="Ruan L."/>
        </authorList>
    </citation>
    <scope>NUCLEOTIDE SEQUENCE [LARGE SCALE GENOMIC DNA]</scope>
    <source>
        <strain evidence="12">R-7</strain>
    </source>
</reference>
<comment type="caution">
    <text evidence="11">The sequence shown here is derived from an EMBL/GenBank/DDBJ whole genome shotgun (WGS) entry which is preliminary data.</text>
</comment>
<dbReference type="CDD" id="cd16833">
    <property type="entry name" value="YfiH"/>
    <property type="match status" value="1"/>
</dbReference>
<sequence>MIELQSLKDLPGIRHGFLTRRGGVSAGIYASLNCGLGSQDDQAAVVENRRRALRSAGLDPDSLSTAYQVHSAKVAVVDTDWDETQRPQVDGLVTKTRGKSLGILTADCVPVLFADPEAGIIGAAHAGWKGAIGGVLQETVAMMEQLGADRARIQAGIGPAIAQKSYEVGPEFPQPFIDRDRANARFFTTSVRCRHFMFDLTGFVARELRALGLADVAAAGNDTCAEADDFFSYRRTTLAKEPDYGRQISLIGLV</sequence>
<evidence type="ECO:0000256" key="1">
    <source>
        <dbReference type="ARBA" id="ARBA00000553"/>
    </source>
</evidence>
<keyword evidence="6" id="KW-0862">Zinc</keyword>
<dbReference type="RefSeq" id="WP_379958954.1">
    <property type="nucleotide sequence ID" value="NZ_JAUYVI010000006.1"/>
</dbReference>